<evidence type="ECO:0000256" key="4">
    <source>
        <dbReference type="ARBA" id="ARBA00022525"/>
    </source>
</evidence>
<evidence type="ECO:0000256" key="5">
    <source>
        <dbReference type="ARBA" id="ARBA00022687"/>
    </source>
</evidence>
<evidence type="ECO:0000259" key="12">
    <source>
        <dbReference type="PROSITE" id="PS50038"/>
    </source>
</evidence>
<feature type="disulfide bond" evidence="10">
    <location>
        <begin position="128"/>
        <end position="174"/>
    </location>
</feature>
<keyword evidence="5" id="KW-0879">Wnt signaling pathway</keyword>
<dbReference type="FunFam" id="1.10.2000.10:FF:000005">
    <property type="entry name" value="secreted frizzled-related protein 4"/>
    <property type="match status" value="1"/>
</dbReference>
<dbReference type="InterPro" id="IPR020067">
    <property type="entry name" value="Frizzled_dom"/>
</dbReference>
<protein>
    <submittedName>
        <fullName evidence="14">Secreted frizzled-related protein 4</fullName>
    </submittedName>
</protein>
<comment type="caution">
    <text evidence="14">The sequence shown here is derived from an EMBL/GenBank/DDBJ whole genome shotgun (WGS) entry which is preliminary data.</text>
</comment>
<name>A0AAW1B360_CROAD</name>
<dbReference type="InterPro" id="IPR001134">
    <property type="entry name" value="Netrin_domain"/>
</dbReference>
<dbReference type="SMART" id="SM00643">
    <property type="entry name" value="C345C"/>
    <property type="match status" value="1"/>
</dbReference>
<dbReference type="InterPro" id="IPR015526">
    <property type="entry name" value="Frizzled/SFRP"/>
</dbReference>
<evidence type="ECO:0000256" key="1">
    <source>
        <dbReference type="ARBA" id="ARBA00004613"/>
    </source>
</evidence>
<dbReference type="PANTHER" id="PTHR11309:SF7">
    <property type="entry name" value="SECRETED FRIZZLED-RELATED PROTEIN 4"/>
    <property type="match status" value="1"/>
</dbReference>
<dbReference type="SUPFAM" id="SSF50242">
    <property type="entry name" value="TIMP-like"/>
    <property type="match status" value="1"/>
</dbReference>
<dbReference type="GO" id="GO:0090090">
    <property type="term" value="P:negative regulation of canonical Wnt signaling pathway"/>
    <property type="evidence" value="ECO:0007669"/>
    <property type="project" value="UniProtKB-ARBA"/>
</dbReference>
<dbReference type="GO" id="GO:0005615">
    <property type="term" value="C:extracellular space"/>
    <property type="evidence" value="ECO:0007669"/>
    <property type="project" value="TreeGrafter"/>
</dbReference>
<evidence type="ECO:0000256" key="2">
    <source>
        <dbReference type="ARBA" id="ARBA00010054"/>
    </source>
</evidence>
<keyword evidence="6" id="KW-0732">Signal</keyword>
<feature type="region of interest" description="Disordered" evidence="11">
    <location>
        <begin position="394"/>
        <end position="442"/>
    </location>
</feature>
<evidence type="ECO:0000256" key="11">
    <source>
        <dbReference type="SAM" id="MobiDB-lite"/>
    </source>
</evidence>
<dbReference type="SUPFAM" id="SSF63501">
    <property type="entry name" value="Frizzled cysteine-rich domain"/>
    <property type="match status" value="1"/>
</dbReference>
<evidence type="ECO:0000313" key="15">
    <source>
        <dbReference type="Proteomes" id="UP001474421"/>
    </source>
</evidence>
<organism evidence="14 15">
    <name type="scientific">Crotalus adamanteus</name>
    <name type="common">Eastern diamondback rattlesnake</name>
    <dbReference type="NCBI Taxonomy" id="8729"/>
    <lineage>
        <taxon>Eukaryota</taxon>
        <taxon>Metazoa</taxon>
        <taxon>Chordata</taxon>
        <taxon>Craniata</taxon>
        <taxon>Vertebrata</taxon>
        <taxon>Euteleostomi</taxon>
        <taxon>Lepidosauria</taxon>
        <taxon>Squamata</taxon>
        <taxon>Bifurcata</taxon>
        <taxon>Unidentata</taxon>
        <taxon>Episquamata</taxon>
        <taxon>Toxicofera</taxon>
        <taxon>Serpentes</taxon>
        <taxon>Colubroidea</taxon>
        <taxon>Viperidae</taxon>
        <taxon>Crotalinae</taxon>
        <taxon>Crotalus</taxon>
    </lineage>
</organism>
<dbReference type="PROSITE" id="PS50038">
    <property type="entry name" value="FZ"/>
    <property type="match status" value="1"/>
</dbReference>
<evidence type="ECO:0000256" key="9">
    <source>
        <dbReference type="ARBA" id="ARBA00023180"/>
    </source>
</evidence>
<dbReference type="Proteomes" id="UP001474421">
    <property type="component" value="Unassembled WGS sequence"/>
</dbReference>
<dbReference type="EMBL" id="JAOTOJ010000008">
    <property type="protein sequence ID" value="KAK9396556.1"/>
    <property type="molecule type" value="Genomic_DNA"/>
</dbReference>
<evidence type="ECO:0000256" key="10">
    <source>
        <dbReference type="PROSITE-ProRule" id="PRU00090"/>
    </source>
</evidence>
<dbReference type="SMART" id="SM00063">
    <property type="entry name" value="FRI"/>
    <property type="match status" value="1"/>
</dbReference>
<keyword evidence="9" id="KW-0325">Glycoprotein</keyword>
<feature type="domain" description="NTR" evidence="13">
    <location>
        <begin position="267"/>
        <end position="391"/>
    </location>
</feature>
<evidence type="ECO:0000256" key="6">
    <source>
        <dbReference type="ARBA" id="ARBA00022729"/>
    </source>
</evidence>
<evidence type="ECO:0000259" key="13">
    <source>
        <dbReference type="PROSITE" id="PS50189"/>
    </source>
</evidence>
<feature type="disulfide bond" evidence="10">
    <location>
        <begin position="197"/>
        <end position="221"/>
    </location>
</feature>
<dbReference type="GO" id="GO:0035567">
    <property type="term" value="P:non-canonical Wnt signaling pathway"/>
    <property type="evidence" value="ECO:0007669"/>
    <property type="project" value="TreeGrafter"/>
</dbReference>
<keyword evidence="8 10" id="KW-1015">Disulfide bond</keyword>
<dbReference type="Gene3D" id="1.10.2000.10">
    <property type="entry name" value="Frizzled cysteine-rich domain"/>
    <property type="match status" value="1"/>
</dbReference>
<dbReference type="InterPro" id="IPR008993">
    <property type="entry name" value="TIMP-like_OB-fold"/>
</dbReference>
<keyword evidence="7" id="KW-0221">Differentiation</keyword>
<dbReference type="PANTHER" id="PTHR11309">
    <property type="entry name" value="FRIZZLED"/>
    <property type="match status" value="1"/>
</dbReference>
<accession>A0AAW1B360</accession>
<feature type="domain" description="FZ" evidence="12">
    <location>
        <begin position="120"/>
        <end position="235"/>
    </location>
</feature>
<feature type="compositionally biased region" description="Polar residues" evidence="11">
    <location>
        <begin position="410"/>
        <end position="431"/>
    </location>
</feature>
<evidence type="ECO:0000256" key="7">
    <source>
        <dbReference type="ARBA" id="ARBA00022782"/>
    </source>
</evidence>
<evidence type="ECO:0000256" key="3">
    <source>
        <dbReference type="ARBA" id="ARBA00022473"/>
    </source>
</evidence>
<comment type="subcellular location">
    <subcellularLocation>
        <location evidence="1">Secreted</location>
    </subcellularLocation>
</comment>
<dbReference type="Gene3D" id="2.40.50.120">
    <property type="match status" value="1"/>
</dbReference>
<dbReference type="Pfam" id="PF01759">
    <property type="entry name" value="NTR"/>
    <property type="match status" value="1"/>
</dbReference>
<feature type="compositionally biased region" description="Basic and acidic residues" evidence="11">
    <location>
        <begin position="433"/>
        <end position="442"/>
    </location>
</feature>
<dbReference type="GO" id="GO:0030154">
    <property type="term" value="P:cell differentiation"/>
    <property type="evidence" value="ECO:0007669"/>
    <property type="project" value="UniProtKB-KW"/>
</dbReference>
<keyword evidence="3" id="KW-0217">Developmental protein</keyword>
<keyword evidence="4" id="KW-0964">Secreted</keyword>
<dbReference type="InterPro" id="IPR036790">
    <property type="entry name" value="Frizzled_dom_sf"/>
</dbReference>
<dbReference type="GO" id="GO:0017147">
    <property type="term" value="F:Wnt-protein binding"/>
    <property type="evidence" value="ECO:0007669"/>
    <property type="project" value="TreeGrafter"/>
</dbReference>
<evidence type="ECO:0000313" key="14">
    <source>
        <dbReference type="EMBL" id="KAK9396556.1"/>
    </source>
</evidence>
<proteinExistence type="inferred from homology"/>
<comment type="similarity">
    <text evidence="2">Belongs to the secreted frizzled-related protein (sFRP) family.</text>
</comment>
<comment type="caution">
    <text evidence="10">Lacks conserved residue(s) required for the propagation of feature annotation.</text>
</comment>
<feature type="disulfide bond" evidence="10">
    <location>
        <begin position="120"/>
        <end position="181"/>
    </location>
</feature>
<dbReference type="Pfam" id="PF01392">
    <property type="entry name" value="Fz"/>
    <property type="match status" value="1"/>
</dbReference>
<dbReference type="AlphaFoldDB" id="A0AAW1B360"/>
<keyword evidence="15" id="KW-1185">Reference proteome</keyword>
<dbReference type="GO" id="GO:0005737">
    <property type="term" value="C:cytoplasm"/>
    <property type="evidence" value="ECO:0007669"/>
    <property type="project" value="TreeGrafter"/>
</dbReference>
<gene>
    <name evidence="14" type="ORF">NXF25_019917</name>
</gene>
<reference evidence="14 15" key="1">
    <citation type="journal article" date="2024" name="Proc. Natl. Acad. Sci. U.S.A.">
        <title>The genetic regulatory architecture and epigenomic basis for age-related changes in rattlesnake venom.</title>
        <authorList>
            <person name="Hogan M.P."/>
            <person name="Holding M.L."/>
            <person name="Nystrom G.S."/>
            <person name="Colston T.J."/>
            <person name="Bartlett D.A."/>
            <person name="Mason A.J."/>
            <person name="Ellsworth S.A."/>
            <person name="Rautsaw R.M."/>
            <person name="Lawrence K.C."/>
            <person name="Strickland J.L."/>
            <person name="He B."/>
            <person name="Fraser P."/>
            <person name="Margres M.J."/>
            <person name="Gilbert D.M."/>
            <person name="Gibbs H.L."/>
            <person name="Parkinson C.L."/>
            <person name="Rokyta D.R."/>
        </authorList>
    </citation>
    <scope>NUCLEOTIDE SEQUENCE [LARGE SCALE GENOMIC DNA]</scope>
    <source>
        <strain evidence="14">DRR0105</strain>
    </source>
</reference>
<dbReference type="GO" id="GO:0060070">
    <property type="term" value="P:canonical Wnt signaling pathway"/>
    <property type="evidence" value="ECO:0007669"/>
    <property type="project" value="TreeGrafter"/>
</dbReference>
<sequence length="442" mass="50449">MSAAARHAAIGQELQRELPPPLCQNSPDLYPKSSALLHGEKNEGLGFPSWIIMAADRRHGALAGLNGNGADILNRKYSRCRQLELHPYDYNRRMVLLVLLAWLSPWLCRAVTALLPGSPCEPVRIQMCRHMPWNMTRMPNHLHHSTQENAVLAIEQYQELVDFGCSPVLSFFLCAMFAPICTVEFLHDPIKPCKSLCQRARDGCEPLMKRYNHSWPEGLSCEELPVYDRGVCIAPEAIVTDLPAEKVKWIDFSEGVMLHEKPLLLECKMPNRCKCKKVKPTLTIYLNKNYTYVIHAKIKSVERRNCNEITTMVDVKNVLKSLTPVPRALIPLYTNSSCQCPPLLPNQVVLIMCYEWHTRLMLLDECSVEKWKVSLSKRFQRWEQRLQEQKLQAASNRNLNSRNAGHVGTPKQNLKKSSPVLASSKKTNKLINHQKEINSKKI</sequence>
<dbReference type="PROSITE" id="PS50189">
    <property type="entry name" value="NTR"/>
    <property type="match status" value="1"/>
</dbReference>
<feature type="compositionally biased region" description="Low complexity" evidence="11">
    <location>
        <begin position="394"/>
        <end position="404"/>
    </location>
</feature>
<dbReference type="InterPro" id="IPR018933">
    <property type="entry name" value="Netrin_module_non-TIMP"/>
</dbReference>
<evidence type="ECO:0000256" key="8">
    <source>
        <dbReference type="ARBA" id="ARBA00023157"/>
    </source>
</evidence>